<keyword evidence="4" id="KW-1185">Reference proteome</keyword>
<sequence length="384" mass="43054">MNMTPPPTKDRFQQYATANTATAIDTTTSTTTTTTAIEDLLVENPEKMDTAGFVWLLPLINMGSAFFFYTNTQLAFHSFMDVCSGHLWVNVDGNAYMNDIVKPVLNGPVTLSISILFGTLISMTIQTLYRRQIALHQTLISTVEEVRELQWLVEGFPEPYKSSGHTLLTRFLQASFRDFETQQVTPESIRTREMTQMLVLLNELSKTTNSPDIIVCEAYGCVHRLKDRRAEFMSGLQTVFSTAHYVVIGLLATTLLFVFLLEADNDTLQFLLDFQLSICWALLVGSYSMLAVIIYDLSRPFTGIFTLMKGVDFVASERATDIVPEIKLTTSLNGNGNNSNNDNEADRNKENGTDDDVNEIFSEVTISKEKDSDEENKESDNGAR</sequence>
<feature type="transmembrane region" description="Helical" evidence="2">
    <location>
        <begin position="274"/>
        <end position="295"/>
    </location>
</feature>
<dbReference type="OrthoDB" id="434276at2759"/>
<feature type="transmembrane region" description="Helical" evidence="2">
    <location>
        <begin position="238"/>
        <end position="262"/>
    </location>
</feature>
<reference evidence="3" key="1">
    <citation type="submission" date="2020-06" db="EMBL/GenBank/DDBJ databases">
        <authorList>
            <consortium name="Plant Systems Biology data submission"/>
        </authorList>
    </citation>
    <scope>NUCLEOTIDE SEQUENCE</scope>
    <source>
        <strain evidence="3">D6</strain>
    </source>
</reference>
<proteinExistence type="predicted"/>
<accession>A0A9N8D4I8</accession>
<gene>
    <name evidence="3" type="ORF">SEMRO_3_G002380.1</name>
</gene>
<keyword evidence="2" id="KW-1133">Transmembrane helix</keyword>
<dbReference type="EMBL" id="CAICTM010000003">
    <property type="protein sequence ID" value="CAB9496263.1"/>
    <property type="molecule type" value="Genomic_DNA"/>
</dbReference>
<evidence type="ECO:0000256" key="1">
    <source>
        <dbReference type="SAM" id="MobiDB-lite"/>
    </source>
</evidence>
<protein>
    <submittedName>
        <fullName evidence="3">Uncharacterized protein</fullName>
    </submittedName>
</protein>
<keyword evidence="2" id="KW-0472">Membrane</keyword>
<feature type="transmembrane region" description="Helical" evidence="2">
    <location>
        <begin position="109"/>
        <end position="129"/>
    </location>
</feature>
<dbReference type="Proteomes" id="UP001153069">
    <property type="component" value="Unassembled WGS sequence"/>
</dbReference>
<evidence type="ECO:0000313" key="4">
    <source>
        <dbReference type="Proteomes" id="UP001153069"/>
    </source>
</evidence>
<dbReference type="AlphaFoldDB" id="A0A9N8D4I8"/>
<name>A0A9N8D4I8_9STRA</name>
<dbReference type="Pfam" id="PF14023">
    <property type="entry name" value="Bestrophin-like"/>
    <property type="match status" value="1"/>
</dbReference>
<dbReference type="InterPro" id="IPR025333">
    <property type="entry name" value="DUF4239"/>
</dbReference>
<feature type="transmembrane region" description="Helical" evidence="2">
    <location>
        <begin position="53"/>
        <end position="70"/>
    </location>
</feature>
<evidence type="ECO:0000256" key="2">
    <source>
        <dbReference type="SAM" id="Phobius"/>
    </source>
</evidence>
<evidence type="ECO:0000313" key="3">
    <source>
        <dbReference type="EMBL" id="CAB9496263.1"/>
    </source>
</evidence>
<feature type="region of interest" description="Disordered" evidence="1">
    <location>
        <begin position="333"/>
        <end position="384"/>
    </location>
</feature>
<comment type="caution">
    <text evidence="3">The sequence shown here is derived from an EMBL/GenBank/DDBJ whole genome shotgun (WGS) entry which is preliminary data.</text>
</comment>
<organism evidence="3 4">
    <name type="scientific">Seminavis robusta</name>
    <dbReference type="NCBI Taxonomy" id="568900"/>
    <lineage>
        <taxon>Eukaryota</taxon>
        <taxon>Sar</taxon>
        <taxon>Stramenopiles</taxon>
        <taxon>Ochrophyta</taxon>
        <taxon>Bacillariophyta</taxon>
        <taxon>Bacillariophyceae</taxon>
        <taxon>Bacillariophycidae</taxon>
        <taxon>Naviculales</taxon>
        <taxon>Naviculaceae</taxon>
        <taxon>Seminavis</taxon>
    </lineage>
</organism>
<keyword evidence="2" id="KW-0812">Transmembrane</keyword>